<reference evidence="2 3" key="1">
    <citation type="submission" date="2018-06" db="EMBL/GenBank/DDBJ databases">
        <authorList>
            <person name="Strepis N."/>
        </authorList>
    </citation>
    <scope>NUCLEOTIDE SEQUENCE [LARGE SCALE GENOMIC DNA]</scope>
    <source>
        <strain evidence="2">LUCI</strain>
    </source>
</reference>
<keyword evidence="3" id="KW-1185">Reference proteome</keyword>
<protein>
    <recommendedName>
        <fullName evidence="1">HD domain-containing protein</fullName>
    </recommendedName>
</protein>
<dbReference type="InterPro" id="IPR003607">
    <property type="entry name" value="HD/PDEase_dom"/>
</dbReference>
<proteinExistence type="predicted"/>
<feature type="domain" description="HD" evidence="1">
    <location>
        <begin position="61"/>
        <end position="188"/>
    </location>
</feature>
<dbReference type="SUPFAM" id="SSF109604">
    <property type="entry name" value="HD-domain/PDEase-like"/>
    <property type="match status" value="1"/>
</dbReference>
<dbReference type="CDD" id="cd00077">
    <property type="entry name" value="HDc"/>
    <property type="match status" value="1"/>
</dbReference>
<evidence type="ECO:0000313" key="2">
    <source>
        <dbReference type="EMBL" id="VBB05863.1"/>
    </source>
</evidence>
<dbReference type="Gene3D" id="1.10.3210.10">
    <property type="entry name" value="Hypothetical protein af1432"/>
    <property type="match status" value="1"/>
</dbReference>
<dbReference type="Proteomes" id="UP000277811">
    <property type="component" value="Unassembled WGS sequence"/>
</dbReference>
<dbReference type="EMBL" id="UPPP01000059">
    <property type="protein sequence ID" value="VBB05863.1"/>
    <property type="molecule type" value="Genomic_DNA"/>
</dbReference>
<dbReference type="InterPro" id="IPR006674">
    <property type="entry name" value="HD_domain"/>
</dbReference>
<gene>
    <name evidence="2" type="ORF">LUCI_1074</name>
</gene>
<organism evidence="2 3">
    <name type="scientific">Lucifera butyrica</name>
    <dbReference type="NCBI Taxonomy" id="1351585"/>
    <lineage>
        <taxon>Bacteria</taxon>
        <taxon>Bacillati</taxon>
        <taxon>Bacillota</taxon>
        <taxon>Negativicutes</taxon>
        <taxon>Veillonellales</taxon>
        <taxon>Veillonellaceae</taxon>
        <taxon>Lucifera</taxon>
    </lineage>
</organism>
<accession>A0A498R6R9</accession>
<dbReference type="AlphaFoldDB" id="A0A498R6R9"/>
<evidence type="ECO:0000313" key="3">
    <source>
        <dbReference type="Proteomes" id="UP000277811"/>
    </source>
</evidence>
<dbReference type="Pfam" id="PF01966">
    <property type="entry name" value="HD"/>
    <property type="match status" value="1"/>
</dbReference>
<evidence type="ECO:0000259" key="1">
    <source>
        <dbReference type="Pfam" id="PF01966"/>
    </source>
</evidence>
<dbReference type="InterPro" id="IPR006675">
    <property type="entry name" value="HDIG_dom"/>
</dbReference>
<dbReference type="NCBIfam" id="TIGR00277">
    <property type="entry name" value="HDIG"/>
    <property type="match status" value="1"/>
</dbReference>
<name>A0A498R6R9_9FIRM</name>
<sequence>MSKRVWHPVIYWRVSGMRQRIKQFITALTAKITPADRAFVKQYLTPAEERLFWQMNRPDQRHTLNVAYTVLRLIAGRAQIRRFVLIKSALLHDVGKTKGDVSTADKVITVLARRLLPGPAARWGRPGRGGRFANLRHAFYIYFHHPARGAQLLKQAGTEAAVVEIVAKHHAAPVEEDPPELIILRQADDKN</sequence>